<dbReference type="InterPro" id="IPR057191">
    <property type="entry name" value="DUF7869"/>
</dbReference>
<feature type="compositionally biased region" description="Basic residues" evidence="2">
    <location>
        <begin position="387"/>
        <end position="401"/>
    </location>
</feature>
<evidence type="ECO:0000256" key="2">
    <source>
        <dbReference type="SAM" id="MobiDB-lite"/>
    </source>
</evidence>
<name>A0A9P0CWD8_9CUCU</name>
<dbReference type="EMBL" id="OV651833">
    <property type="protein sequence ID" value="CAH1107428.1"/>
    <property type="molecule type" value="Genomic_DNA"/>
</dbReference>
<dbReference type="Proteomes" id="UP001153636">
    <property type="component" value="Chromosome 21"/>
</dbReference>
<accession>A0A9P0CWD8</accession>
<dbReference type="OrthoDB" id="6708743at2759"/>
<keyword evidence="1" id="KW-0175">Coiled coil</keyword>
<dbReference type="AlphaFoldDB" id="A0A9P0CWD8"/>
<dbReference type="PANTHER" id="PTHR10773:SF19">
    <property type="match status" value="1"/>
</dbReference>
<sequence length="741" mass="85614">MYYLYTEDELNHKLGFSSYKTIFYENFNLSRKVPVKDTCNACDGFNAKIKNYQHDAKLKEEQELKHTQHLQKAKEARESTKADMELTKINVKLETATYDMEKGLRVGELKRKTDINGNKIGWLETQVIKLSKECPFSMFIKYTHHVNEEFREINIKKISKGRPNTQSNFFSQLFELYPDAKVISTKKLADIKSLMALIPSDVKDFYKNLNAADFEDDVDGFVSLVHVVEGVTFKYDEPSNVQFEEVENFDEEGTSKSVLNKNVLTDGTVLKELPVRNTIENLDLQQQCTAVQNLEGDMSNYEPVRNNTGLQQTCSDIDQQPSTSRLIDQPNNLPPALPRTLEEDLNVSSSSSDLYEPSGSSPSGSSDTENESPLESDLEGLANQKRASTKKKKRRDEKTWKKNVRKLKRLKGFFKPKKDQCKKCLAYKGMSEEEKKAEEEAYQKHVKRKNKARQARDEDKLIAKENPKVLAFNFDLQAVLTTPKGNQNVMCYLWDETKGKRWANEISSCVYDFIMSHSEIEEVRMMSDGCGGQQKNSIFATMCIHLLVEHPSLKVINHRFFETGHTEMECDSIHSKIEKKAKFVPVYTPEGWAQLIRDARVTPRPFAVKSLTFDDFFDFKKFSNNNYINFNNIPWRKICSLRYVKENSSIKVFYKIDFTDVFIEVDCKKTRGRPKQADLKNAYQNDLPISEAKWKDLDKMCKDLKIPKAYHDFYHSLKTNHNVRDNLPEPHISEGSDTDED</sequence>
<feature type="coiled-coil region" evidence="1">
    <location>
        <begin position="59"/>
        <end position="90"/>
    </location>
</feature>
<evidence type="ECO:0000256" key="1">
    <source>
        <dbReference type="SAM" id="Coils"/>
    </source>
</evidence>
<gene>
    <name evidence="4" type="ORF">PSYICH_LOCUS8050</name>
</gene>
<feature type="domain" description="DUF7869" evidence="3">
    <location>
        <begin position="503"/>
        <end position="650"/>
    </location>
</feature>
<feature type="region of interest" description="Disordered" evidence="2">
    <location>
        <begin position="299"/>
        <end position="401"/>
    </location>
</feature>
<dbReference type="PANTHER" id="PTHR10773">
    <property type="entry name" value="DNA-DIRECTED RNA POLYMERASES I, II, AND III SUBUNIT RPABC2"/>
    <property type="match status" value="1"/>
</dbReference>
<feature type="compositionally biased region" description="Low complexity" evidence="2">
    <location>
        <begin position="357"/>
        <end position="366"/>
    </location>
</feature>
<evidence type="ECO:0000259" key="3">
    <source>
        <dbReference type="Pfam" id="PF25273"/>
    </source>
</evidence>
<feature type="compositionally biased region" description="Acidic residues" evidence="2">
    <location>
        <begin position="368"/>
        <end position="378"/>
    </location>
</feature>
<protein>
    <recommendedName>
        <fullName evidence="3">DUF7869 domain-containing protein</fullName>
    </recommendedName>
</protein>
<reference evidence="4" key="1">
    <citation type="submission" date="2022-01" db="EMBL/GenBank/DDBJ databases">
        <authorList>
            <person name="King R."/>
        </authorList>
    </citation>
    <scope>NUCLEOTIDE SEQUENCE</scope>
</reference>
<dbReference type="Pfam" id="PF25273">
    <property type="entry name" value="DUF7869"/>
    <property type="match status" value="1"/>
</dbReference>
<organism evidence="4 5">
    <name type="scientific">Psylliodes chrysocephalus</name>
    <dbReference type="NCBI Taxonomy" id="3402493"/>
    <lineage>
        <taxon>Eukaryota</taxon>
        <taxon>Metazoa</taxon>
        <taxon>Ecdysozoa</taxon>
        <taxon>Arthropoda</taxon>
        <taxon>Hexapoda</taxon>
        <taxon>Insecta</taxon>
        <taxon>Pterygota</taxon>
        <taxon>Neoptera</taxon>
        <taxon>Endopterygota</taxon>
        <taxon>Coleoptera</taxon>
        <taxon>Polyphaga</taxon>
        <taxon>Cucujiformia</taxon>
        <taxon>Chrysomeloidea</taxon>
        <taxon>Chrysomelidae</taxon>
        <taxon>Galerucinae</taxon>
        <taxon>Alticini</taxon>
        <taxon>Psylliodes</taxon>
    </lineage>
</organism>
<feature type="compositionally biased region" description="Polar residues" evidence="2">
    <location>
        <begin position="305"/>
        <end position="331"/>
    </location>
</feature>
<proteinExistence type="predicted"/>
<keyword evidence="5" id="KW-1185">Reference proteome</keyword>
<evidence type="ECO:0000313" key="5">
    <source>
        <dbReference type="Proteomes" id="UP001153636"/>
    </source>
</evidence>
<evidence type="ECO:0000313" key="4">
    <source>
        <dbReference type="EMBL" id="CAH1107428.1"/>
    </source>
</evidence>